<sequence length="94" mass="9800">MKHRKSGQKSAIRTVTTNHRAAPKGAALPDVTARACCDSLAVLGATQVKPLRQDGSLPETIDGHYSARQGNGTWCFTAAAACAPGGKGPRDEQI</sequence>
<evidence type="ECO:0000313" key="3">
    <source>
        <dbReference type="Proteomes" id="UP000007029"/>
    </source>
</evidence>
<feature type="compositionally biased region" description="Polar residues" evidence="1">
    <location>
        <begin position="8"/>
        <end position="19"/>
    </location>
</feature>
<reference evidence="2 3" key="1">
    <citation type="journal article" date="2007" name="J. Bacteriol.">
        <title>The complete genome sequence of Roseobacter denitrificans reveals a mixotrophic rather than photosynthetic metabolism.</title>
        <authorList>
            <person name="Swingley W.D."/>
            <person name="Sadekar S."/>
            <person name="Mastrian S.D."/>
            <person name="Matthies H.J."/>
            <person name="Hao J."/>
            <person name="Ramos H."/>
            <person name="Acharya C.R."/>
            <person name="Conrad A.L."/>
            <person name="Taylor H.L."/>
            <person name="Dejesa L.C."/>
            <person name="Shah M.K."/>
            <person name="O'huallachain M.E."/>
            <person name="Lince M.T."/>
            <person name="Blankenship R.E."/>
            <person name="Beatty J.T."/>
            <person name="Touchman J.W."/>
        </authorList>
    </citation>
    <scope>NUCLEOTIDE SEQUENCE [LARGE SCALE GENOMIC DNA]</scope>
    <source>
        <strain evidence="3">ATCC 33942 / OCh 114</strain>
    </source>
</reference>
<protein>
    <submittedName>
        <fullName evidence="2">Uncharacterized protein</fullName>
    </submittedName>
</protein>
<dbReference type="eggNOG" id="ENOG5031ABW">
    <property type="taxonomic scope" value="Bacteria"/>
</dbReference>
<organism evidence="2 3">
    <name type="scientific">Roseobacter denitrificans (strain ATCC 33942 / OCh 114)</name>
    <name type="common">Erythrobacter sp. (strain OCh 114)</name>
    <name type="synonym">Roseobacter denitrificans</name>
    <dbReference type="NCBI Taxonomy" id="375451"/>
    <lineage>
        <taxon>Bacteria</taxon>
        <taxon>Pseudomonadati</taxon>
        <taxon>Pseudomonadota</taxon>
        <taxon>Alphaproteobacteria</taxon>
        <taxon>Rhodobacterales</taxon>
        <taxon>Roseobacteraceae</taxon>
        <taxon>Roseobacter</taxon>
    </lineage>
</organism>
<evidence type="ECO:0000313" key="2">
    <source>
        <dbReference type="EMBL" id="ABG30941.1"/>
    </source>
</evidence>
<proteinExistence type="predicted"/>
<name>Q16AQ2_ROSDO</name>
<dbReference type="Proteomes" id="UP000007029">
    <property type="component" value="Chromosome"/>
</dbReference>
<dbReference type="HOGENOM" id="CLU_2384300_0_0_5"/>
<accession>Q16AQ2</accession>
<keyword evidence="3" id="KW-1185">Reference proteome</keyword>
<dbReference type="STRING" id="375451.RD1_1296"/>
<dbReference type="AlphaFoldDB" id="Q16AQ2"/>
<gene>
    <name evidence="2" type="ordered locus">RD1_1296</name>
</gene>
<dbReference type="KEGG" id="rde:RD1_1296"/>
<dbReference type="EMBL" id="CP000362">
    <property type="protein sequence ID" value="ABG30941.1"/>
    <property type="molecule type" value="Genomic_DNA"/>
</dbReference>
<evidence type="ECO:0000256" key="1">
    <source>
        <dbReference type="SAM" id="MobiDB-lite"/>
    </source>
</evidence>
<feature type="region of interest" description="Disordered" evidence="1">
    <location>
        <begin position="1"/>
        <end position="25"/>
    </location>
</feature>